<feature type="domain" description="Pyrrolo-quinoline quinone repeat" evidence="2">
    <location>
        <begin position="216"/>
        <end position="405"/>
    </location>
</feature>
<feature type="chain" id="PRO_5045029074" evidence="1">
    <location>
        <begin position="22"/>
        <end position="499"/>
    </location>
</feature>
<reference evidence="3 5" key="1">
    <citation type="submission" date="2024-02" db="EMBL/GenBank/DDBJ databases">
        <authorList>
            <person name="Chen Y."/>
            <person name="Shah S."/>
            <person name="Dougan E. K."/>
            <person name="Thang M."/>
            <person name="Chan C."/>
        </authorList>
    </citation>
    <scope>NUCLEOTIDE SEQUENCE [LARGE SCALE GENOMIC DNA]</scope>
</reference>
<evidence type="ECO:0000259" key="2">
    <source>
        <dbReference type="Pfam" id="PF13360"/>
    </source>
</evidence>
<comment type="caution">
    <text evidence="3">The sequence shown here is derived from an EMBL/GenBank/DDBJ whole genome shotgun (WGS) entry which is preliminary data.</text>
</comment>
<dbReference type="SMART" id="SM00564">
    <property type="entry name" value="PQQ"/>
    <property type="match status" value="6"/>
</dbReference>
<dbReference type="Gene3D" id="2.130.10.10">
    <property type="entry name" value="YVTN repeat-like/Quinoprotein amine dehydrogenase"/>
    <property type="match status" value="1"/>
</dbReference>
<organism evidence="3 5">
    <name type="scientific">Durusdinium trenchii</name>
    <dbReference type="NCBI Taxonomy" id="1381693"/>
    <lineage>
        <taxon>Eukaryota</taxon>
        <taxon>Sar</taxon>
        <taxon>Alveolata</taxon>
        <taxon>Dinophyceae</taxon>
        <taxon>Suessiales</taxon>
        <taxon>Symbiodiniaceae</taxon>
        <taxon>Durusdinium</taxon>
    </lineage>
</organism>
<keyword evidence="1" id="KW-0732">Signal</keyword>
<name>A0ABP0HN05_9DINO</name>
<evidence type="ECO:0000313" key="4">
    <source>
        <dbReference type="EMBL" id="CAK8992015.1"/>
    </source>
</evidence>
<evidence type="ECO:0000313" key="5">
    <source>
        <dbReference type="Proteomes" id="UP001642464"/>
    </source>
</evidence>
<dbReference type="EMBL" id="CAXAMM010001336">
    <property type="protein sequence ID" value="CAK8991572.1"/>
    <property type="molecule type" value="Genomic_DNA"/>
</dbReference>
<keyword evidence="5" id="KW-1185">Reference proteome</keyword>
<dbReference type="PANTHER" id="PTHR34512:SF30">
    <property type="entry name" value="OUTER MEMBRANE PROTEIN ASSEMBLY FACTOR BAMB"/>
    <property type="match status" value="1"/>
</dbReference>
<evidence type="ECO:0000256" key="1">
    <source>
        <dbReference type="SAM" id="SignalP"/>
    </source>
</evidence>
<dbReference type="SUPFAM" id="SSF50998">
    <property type="entry name" value="Quinoprotein alcohol dehydrogenase-like"/>
    <property type="match status" value="2"/>
</dbReference>
<accession>A0ABP0HN05</accession>
<feature type="domain" description="Pyrrolo-quinoline quinone repeat" evidence="2">
    <location>
        <begin position="119"/>
        <end position="184"/>
    </location>
</feature>
<dbReference type="InterPro" id="IPR015943">
    <property type="entry name" value="WD40/YVTN_repeat-like_dom_sf"/>
</dbReference>
<dbReference type="Pfam" id="PF13360">
    <property type="entry name" value="PQQ_2"/>
    <property type="match status" value="2"/>
</dbReference>
<dbReference type="PANTHER" id="PTHR34512">
    <property type="entry name" value="CELL SURFACE PROTEIN"/>
    <property type="match status" value="1"/>
</dbReference>
<dbReference type="EMBL" id="CAXAMM010001447">
    <property type="protein sequence ID" value="CAK8992015.1"/>
    <property type="molecule type" value="Genomic_DNA"/>
</dbReference>
<gene>
    <name evidence="3" type="ORF">SCF082_LOCUS2720</name>
    <name evidence="4" type="ORF">SCF082_LOCUS2909</name>
</gene>
<dbReference type="InterPro" id="IPR011047">
    <property type="entry name" value="Quinoprotein_ADH-like_sf"/>
</dbReference>
<evidence type="ECO:0000313" key="3">
    <source>
        <dbReference type="EMBL" id="CAK8991572.1"/>
    </source>
</evidence>
<feature type="signal peptide" evidence="1">
    <location>
        <begin position="1"/>
        <end position="21"/>
    </location>
</feature>
<protein>
    <submittedName>
        <fullName evidence="3">Outer membrane protein assembly factor BamB</fullName>
    </submittedName>
</protein>
<dbReference type="Proteomes" id="UP001642464">
    <property type="component" value="Unassembled WGS sequence"/>
</dbReference>
<sequence length="499" mass="54303">MVADRAGAWLLILAWLNCGLAEEKECDSHSPSEAQCDSHGVLSADFLQLRTETQPLKSSPWPHARGPVSEVPHSGWTPESFMNHSLRWTYKDPLGQYMNMFAAGAVIDVDENLFQMTYKGIFAFNKNGKQIWHYETPGVSNNEPLLVDDLVLGSTQQGNAFAVERLTGHVRWIAALADDAGGDAGYPNAHEGIFVVSAHKSWKAPTDGGNERIFGLHVSNGSRIWQYTPEVPVWNFAPLFPADGSVVFMDWTGGVYRLNLTTGEEIWKVLAESNKSFGDGGVALSETMVYSCSNFGHFTGDEGTPGVVRAFYLSNGTEVWSKFLEMPCNSYPAVGHLAGFDQLALVVTPGSFMDLFHHVGRALRGEVLALDALTGAQLWRYPVAPYDGGPIGMAVGDFEGFPARVLEGIQLVCYPAHWSAPLIDGSGQVLVGRADGNLHWILGPEVEFPNLKRTANMTVRNGLLSEVRHLGSGFIHGAISAGPGLFAISTCDTLFVFQK</sequence>
<dbReference type="InterPro" id="IPR018391">
    <property type="entry name" value="PQQ_b-propeller_rpt"/>
</dbReference>
<proteinExistence type="predicted"/>
<dbReference type="InterPro" id="IPR002372">
    <property type="entry name" value="PQQ_rpt_dom"/>
</dbReference>